<dbReference type="SUPFAM" id="SSF51110">
    <property type="entry name" value="alpha-D-mannose-specific plant lectins"/>
    <property type="match status" value="3"/>
</dbReference>
<dbReference type="InterPro" id="IPR000858">
    <property type="entry name" value="S_locus_glycoprot_dom"/>
</dbReference>
<evidence type="ECO:0000256" key="9">
    <source>
        <dbReference type="ARBA" id="ARBA00022777"/>
    </source>
</evidence>
<evidence type="ECO:0000256" key="6">
    <source>
        <dbReference type="ARBA" id="ARBA00022692"/>
    </source>
</evidence>
<feature type="transmembrane region" description="Helical" evidence="19">
    <location>
        <begin position="2035"/>
        <end position="2055"/>
    </location>
</feature>
<dbReference type="InterPro" id="IPR036426">
    <property type="entry name" value="Bulb-type_lectin_dom_sf"/>
</dbReference>
<organism evidence="23 24">
    <name type="scientific">Salix dunnii</name>
    <dbReference type="NCBI Taxonomy" id="1413687"/>
    <lineage>
        <taxon>Eukaryota</taxon>
        <taxon>Viridiplantae</taxon>
        <taxon>Streptophyta</taxon>
        <taxon>Embryophyta</taxon>
        <taxon>Tracheophyta</taxon>
        <taxon>Spermatophyta</taxon>
        <taxon>Magnoliopsida</taxon>
        <taxon>eudicotyledons</taxon>
        <taxon>Gunneridae</taxon>
        <taxon>Pentapetalae</taxon>
        <taxon>rosids</taxon>
        <taxon>fabids</taxon>
        <taxon>Malpighiales</taxon>
        <taxon>Salicaceae</taxon>
        <taxon>Saliceae</taxon>
        <taxon>Salix</taxon>
    </lineage>
</organism>
<feature type="transmembrane region" description="Helical" evidence="19">
    <location>
        <begin position="517"/>
        <end position="536"/>
    </location>
</feature>
<keyword evidence="13" id="KW-1015">Disulfide bond</keyword>
<keyword evidence="24" id="KW-1185">Reference proteome</keyword>
<feature type="transmembrane region" description="Helical" evidence="19">
    <location>
        <begin position="1764"/>
        <end position="1786"/>
    </location>
</feature>
<feature type="compositionally biased region" description="Polar residues" evidence="18">
    <location>
        <begin position="749"/>
        <end position="760"/>
    </location>
</feature>
<comment type="caution">
    <text evidence="23">The sequence shown here is derived from an EMBL/GenBank/DDBJ whole genome shotgun (WGS) entry which is preliminary data.</text>
</comment>
<evidence type="ECO:0000256" key="8">
    <source>
        <dbReference type="ARBA" id="ARBA00022741"/>
    </source>
</evidence>
<feature type="domain" description="Bulb-type lectin" evidence="21">
    <location>
        <begin position="1364"/>
        <end position="1475"/>
    </location>
</feature>
<keyword evidence="8" id="KW-0547">Nucleotide-binding</keyword>
<evidence type="ECO:0000256" key="11">
    <source>
        <dbReference type="ARBA" id="ARBA00022989"/>
    </source>
</evidence>
<dbReference type="GO" id="GO:0016020">
    <property type="term" value="C:membrane"/>
    <property type="evidence" value="ECO:0007669"/>
    <property type="project" value="UniProtKB-SubCell"/>
</dbReference>
<dbReference type="EMBL" id="JADGMS010000011">
    <property type="protein sequence ID" value="KAF9672898.1"/>
    <property type="molecule type" value="Genomic_DNA"/>
</dbReference>
<dbReference type="SMART" id="SM00108">
    <property type="entry name" value="B_lectin"/>
    <property type="match status" value="3"/>
</dbReference>
<name>A0A835JMB7_9ROSI</name>
<dbReference type="SMART" id="SM00181">
    <property type="entry name" value="EGF"/>
    <property type="match status" value="3"/>
</dbReference>
<evidence type="ECO:0000256" key="10">
    <source>
        <dbReference type="ARBA" id="ARBA00022840"/>
    </source>
</evidence>
<feature type="transmembrane region" description="Helical" evidence="19">
    <location>
        <begin position="361"/>
        <end position="383"/>
    </location>
</feature>
<feature type="domain" description="Apple" evidence="22">
    <location>
        <begin position="1011"/>
        <end position="1092"/>
    </location>
</feature>
<dbReference type="GO" id="GO:0005524">
    <property type="term" value="F:ATP binding"/>
    <property type="evidence" value="ECO:0007669"/>
    <property type="project" value="UniProtKB-KW"/>
</dbReference>
<dbReference type="InterPro" id="IPR021820">
    <property type="entry name" value="S-locus_recpt_kinase_C"/>
</dbReference>
<gene>
    <name evidence="23" type="ORF">SADUNF_Sadunf11G0092300</name>
</gene>
<dbReference type="FunFam" id="3.50.4.10:FF:000002">
    <property type="entry name" value="G-type lectin S-receptor-like serine/threonine-protein kinase"/>
    <property type="match status" value="3"/>
</dbReference>
<dbReference type="Gene3D" id="2.90.10.10">
    <property type="entry name" value="Bulb-type lectin domain"/>
    <property type="match status" value="3"/>
</dbReference>
<keyword evidence="6 19" id="KW-0812">Transmembrane</keyword>
<keyword evidence="4" id="KW-0597">Phosphoprotein</keyword>
<dbReference type="FunFam" id="3.30.200.20:FF:000195">
    <property type="entry name" value="G-type lectin S-receptor-like serine/threonine-protein kinase"/>
    <property type="match status" value="3"/>
</dbReference>
<dbReference type="Proteomes" id="UP000657918">
    <property type="component" value="Chromosome 11"/>
</dbReference>
<evidence type="ECO:0000256" key="13">
    <source>
        <dbReference type="ARBA" id="ARBA00023157"/>
    </source>
</evidence>
<proteinExistence type="predicted"/>
<dbReference type="GO" id="GO:0004674">
    <property type="term" value="F:protein serine/threonine kinase activity"/>
    <property type="evidence" value="ECO:0007669"/>
    <property type="project" value="UniProtKB-KW"/>
</dbReference>
<dbReference type="Pfam" id="PF00954">
    <property type="entry name" value="S_locus_glycop"/>
    <property type="match status" value="3"/>
</dbReference>
<feature type="domain" description="Protein kinase" evidence="20">
    <location>
        <begin position="1822"/>
        <end position="2056"/>
    </location>
</feature>
<evidence type="ECO:0000256" key="4">
    <source>
        <dbReference type="ARBA" id="ARBA00022553"/>
    </source>
</evidence>
<dbReference type="Pfam" id="PF07714">
    <property type="entry name" value="PK_Tyr_Ser-Thr"/>
    <property type="match status" value="3"/>
</dbReference>
<keyword evidence="10" id="KW-0067">ATP-binding</keyword>
<evidence type="ECO:0000256" key="5">
    <source>
        <dbReference type="ARBA" id="ARBA00022679"/>
    </source>
</evidence>
<dbReference type="EC" id="2.7.11.1" evidence="2"/>
<protein>
    <recommendedName>
        <fullName evidence="2">non-specific serine/threonine protein kinase</fullName>
        <ecNumber evidence="2">2.7.11.1</ecNumber>
    </recommendedName>
</protein>
<evidence type="ECO:0000256" key="14">
    <source>
        <dbReference type="ARBA" id="ARBA00023170"/>
    </source>
</evidence>
<comment type="subcellular location">
    <subcellularLocation>
        <location evidence="1">Membrane</location>
        <topology evidence="1">Single-pass membrane protein</topology>
    </subcellularLocation>
</comment>
<evidence type="ECO:0000256" key="7">
    <source>
        <dbReference type="ARBA" id="ARBA00022729"/>
    </source>
</evidence>
<dbReference type="GO" id="GO:0048544">
    <property type="term" value="P:recognition of pollen"/>
    <property type="evidence" value="ECO:0007669"/>
    <property type="project" value="InterPro"/>
</dbReference>
<dbReference type="Pfam" id="PF01453">
    <property type="entry name" value="B_lectin"/>
    <property type="match status" value="3"/>
</dbReference>
<feature type="transmembrane region" description="Helical" evidence="19">
    <location>
        <begin position="1110"/>
        <end position="1132"/>
    </location>
</feature>
<dbReference type="Gene3D" id="1.10.510.10">
    <property type="entry name" value="Transferase(Phosphotransferase) domain 1"/>
    <property type="match status" value="1"/>
</dbReference>
<keyword evidence="15" id="KW-0325">Glycoprotein</keyword>
<evidence type="ECO:0000259" key="22">
    <source>
        <dbReference type="PROSITE" id="PS50948"/>
    </source>
</evidence>
<dbReference type="SUPFAM" id="SSF56112">
    <property type="entry name" value="Protein kinase-like (PK-like)"/>
    <property type="match status" value="3"/>
</dbReference>
<dbReference type="CDD" id="cd01098">
    <property type="entry name" value="PAN_AP_plant"/>
    <property type="match status" value="3"/>
</dbReference>
<dbReference type="Pfam" id="PF11883">
    <property type="entry name" value="DUF3403"/>
    <property type="match status" value="2"/>
</dbReference>
<keyword evidence="12 19" id="KW-0472">Membrane</keyword>
<comment type="catalytic activity">
    <reaction evidence="16">
        <text>L-threonyl-[protein] + ATP = O-phospho-L-threonyl-[protein] + ADP + H(+)</text>
        <dbReference type="Rhea" id="RHEA:46608"/>
        <dbReference type="Rhea" id="RHEA-COMP:11060"/>
        <dbReference type="Rhea" id="RHEA-COMP:11605"/>
        <dbReference type="ChEBI" id="CHEBI:15378"/>
        <dbReference type="ChEBI" id="CHEBI:30013"/>
        <dbReference type="ChEBI" id="CHEBI:30616"/>
        <dbReference type="ChEBI" id="CHEBI:61977"/>
        <dbReference type="ChEBI" id="CHEBI:456216"/>
        <dbReference type="EC" id="2.7.11.1"/>
    </reaction>
</comment>
<dbReference type="PROSITE" id="PS50927">
    <property type="entry name" value="BULB_LECTIN"/>
    <property type="match status" value="2"/>
</dbReference>
<feature type="domain" description="Bulb-type lectin" evidence="21">
    <location>
        <begin position="1"/>
        <end position="72"/>
    </location>
</feature>
<dbReference type="SMART" id="SM00473">
    <property type="entry name" value="PAN_AP"/>
    <property type="match status" value="3"/>
</dbReference>
<keyword evidence="7" id="KW-0732">Signal</keyword>
<dbReference type="InterPro" id="IPR000719">
    <property type="entry name" value="Prot_kinase_dom"/>
</dbReference>
<dbReference type="PROSITE" id="PS50948">
    <property type="entry name" value="PAN"/>
    <property type="match status" value="3"/>
</dbReference>
<reference evidence="23 24" key="1">
    <citation type="submission" date="2020-10" db="EMBL/GenBank/DDBJ databases">
        <title>Plant Genome Project.</title>
        <authorList>
            <person name="Zhang R.-G."/>
        </authorList>
    </citation>
    <scope>NUCLEOTIDE SEQUENCE [LARGE SCALE GENOMIC DNA]</scope>
    <source>
        <strain evidence="23">FAFU-HL-1</strain>
        <tissue evidence="23">Leaf</tissue>
    </source>
</reference>
<feature type="domain" description="Protein kinase" evidence="20">
    <location>
        <begin position="1168"/>
        <end position="1462"/>
    </location>
</feature>
<evidence type="ECO:0000256" key="16">
    <source>
        <dbReference type="ARBA" id="ARBA00047899"/>
    </source>
</evidence>
<evidence type="ECO:0000313" key="23">
    <source>
        <dbReference type="EMBL" id="KAF9672898.1"/>
    </source>
</evidence>
<sequence length="2056" mass="231625">MINTNRETPISDRLGVLNITREGTLILYNRSSYIVRLSNSSRTAENPVAELLESGNLVIREENDSNPENFLWQSFDHPCDTLILGMKLGSNFVTKMDRFLSSWRSAEDPSRGQYSFVIDTHGYPQLLLKSGNKTLYRAGSWNGIKFVSDPRRKSISNEFVVNSKEVYYQFGIQSSVRSRLTLSPSGAPRTYTWNDRTNDWVITDVGQFDQCENYAFCGPNTRCEMSRSPTCACLDGFVPKSLADWNFSDWRGGCIRRNPLQCSDKVGFLKYTGMKLPDTSSSWYNKSISLKECERLCLKNCSCTAYANLDVRNGGSGCLIWFGELIDTRRSTGDGQDLYVRMNATELDMLTRKRTFSKKKLAGIVSSAIVSGIGMLILGFIFSKRKRNLRKKKHWERRQEHMELPVFNMSTITHATDTFSENNKLGEGGFGPVYKGILTGGQQIAVKRLSKSSGQGLDEFKNEVMLIAKLQHRNLVKLVGYCIHEDERMLIYEYMPNKSLDSFIFGANPSKIIRLKFYKFSFIYALSVTNLAWMLWIKGTPFELIDECLAESCNSSDIIRCIHVALLCVQQRPEDRPNMSDVVLILGSDMPLPQPKQPGFFTGENPHEQSTSSNKHVTYSGAEVSLMSLEARSLQWEDMELPWYDLSTIGHATNNFSSSNKLGEGGFRPVYKAWILWTKGAQLDLIDECLSDLHISVEVLRCIHVALLCVQQRPEDKPTMSSVVVMLGSENQLPQPKQPGFFMGKNPPDQGSSSSKHESYSANKVTLTSLEARKGILVLYSSTNDIVWSSNSSRTAENPVAELLESGNLVVREQNDSNPENFLWQSFDHPCDTLILGMKLGSNFVTKIEKFLSSWRSAENPARGEYSFLIDTHGYPQLLMKRGNITLFRAGPWNGIKFVSNPRPVTVSTDFVFNSKEVYYQFAIQSSRLTISPSGLPQSYTWNDRTNDWAITAGGQYDQCENYAFCGPNTRCEINRSPLCACLDGFMPKSPADWNISDWSGGCIRRTPLECSDKVGFKKYTGMKLPDTSSSWYDMSISLKECEGLCLKNCSCTAYANLDIRNGGSGCLIWFGDLIDTRKSNGDGQDLYVRMNAIELDMLTRKRTLSNKKLAGIVSSAIVSGIGMLISGFIFSMRKRNLRKKKHWERRQEDMELPVFDMSTLAHATDTFSENNKLGEGGFGPVYKGILTGGQQIAVKRLSKSSGQGLDEFKNEVMLIAKLQHRNLVKLLGCCIHEDERMLIYEYMPNKSLDSFIFGANPSKIIRLKKFIEALMSENSSRIAKSAEIFSWFLFLKAWMLWIKGTQSELIDECLAESSNSSDIIRCIHVALLCVQQRPEDRPNMSAVVVILGSDMPLPQPKQPGFFMGENPYEQSTSSNKHEPYSGDEVSMMSLEPRFFVILVCCFLLFTLTNSSTPAIINPSQSIRDGVLVLYSSTNDIVWSSISSRTSENPVAELLESGNLVVREGNDSNPTNFLWQSFDHPCDTMILGMKLGINFVTKMDKFLSSWRSAEDPARGEYSLVIDTHGYPQLLLKRGNITLVRPGSWNGIKFVSNPRSLPISNEFVFNSKEVYYRFGIQSSVRSRLTLSPLGFPQSYTWNDRTNDWVITDVGQSDQCGKYAFCGPNTHCEMSISPICVCLDGFVPKSPADWNFSDWSGGCIRRYPLKCSDIVGFLLYTGMKLPDTSSSWYNKSISLKECEGMCLKNCSCTAYANLDVRNGGSGCLIWFGDLIDTRRSTGDGQDLYVKMKATELGMLTRKRTFSKKKLAGIASSAIVSGIGMLMLGFIFSMRKKNLRKKKHREARQEHMELPVFDMSTIAHATDTFSDSNKLGEGGFGPVYKGIIKGGQQIAVKRLSKSSGQGLDEFKNEVMLIAKLQHRNLVKLLGCCIHEDERMLIYEYMPNKSLDSFIFGANPSKIIRLKFSFIYAWMLWIKGTPLELIDECLAEWSNSSDIIRCIHVALLCVQQRPEDRPNMSAVVLILGSDMPLPQPKQPGFFMGENPQEQRTSSNNHETYSGAEVSLMSLEARPIIVFHEENCSWWFLIIFLRGLFDIFIFSVL</sequence>
<evidence type="ECO:0000313" key="24">
    <source>
        <dbReference type="Proteomes" id="UP000657918"/>
    </source>
</evidence>
<evidence type="ECO:0000256" key="3">
    <source>
        <dbReference type="ARBA" id="ARBA00022527"/>
    </source>
</evidence>
<feature type="region of interest" description="Disordered" evidence="18">
    <location>
        <begin position="736"/>
        <end position="760"/>
    </location>
</feature>
<dbReference type="PROSITE" id="PS50011">
    <property type="entry name" value="PROTEIN_KINASE_DOM"/>
    <property type="match status" value="3"/>
</dbReference>
<accession>A0A835JMB7</accession>
<feature type="domain" description="Apple" evidence="22">
    <location>
        <begin position="1665"/>
        <end position="1746"/>
    </location>
</feature>
<evidence type="ECO:0000259" key="21">
    <source>
        <dbReference type="PROSITE" id="PS50927"/>
    </source>
</evidence>
<keyword evidence="9" id="KW-0418">Kinase</keyword>
<comment type="catalytic activity">
    <reaction evidence="17">
        <text>L-seryl-[protein] + ATP = O-phospho-L-seryl-[protein] + ADP + H(+)</text>
        <dbReference type="Rhea" id="RHEA:17989"/>
        <dbReference type="Rhea" id="RHEA-COMP:9863"/>
        <dbReference type="Rhea" id="RHEA-COMP:11604"/>
        <dbReference type="ChEBI" id="CHEBI:15378"/>
        <dbReference type="ChEBI" id="CHEBI:29999"/>
        <dbReference type="ChEBI" id="CHEBI:30616"/>
        <dbReference type="ChEBI" id="CHEBI:83421"/>
        <dbReference type="ChEBI" id="CHEBI:456216"/>
        <dbReference type="EC" id="2.7.11.1"/>
    </reaction>
</comment>
<evidence type="ECO:0000256" key="15">
    <source>
        <dbReference type="ARBA" id="ARBA00023180"/>
    </source>
</evidence>
<dbReference type="PANTHER" id="PTHR32444">
    <property type="entry name" value="BULB-TYPE LECTIN DOMAIN-CONTAINING PROTEIN"/>
    <property type="match status" value="1"/>
</dbReference>
<evidence type="ECO:0000256" key="19">
    <source>
        <dbReference type="SAM" id="Phobius"/>
    </source>
</evidence>
<dbReference type="InterPro" id="IPR003609">
    <property type="entry name" value="Pan_app"/>
</dbReference>
<evidence type="ECO:0000256" key="18">
    <source>
        <dbReference type="SAM" id="MobiDB-lite"/>
    </source>
</evidence>
<dbReference type="OrthoDB" id="1291562at2759"/>
<evidence type="ECO:0000259" key="20">
    <source>
        <dbReference type="PROSITE" id="PS50011"/>
    </source>
</evidence>
<evidence type="ECO:0000256" key="12">
    <source>
        <dbReference type="ARBA" id="ARBA00023136"/>
    </source>
</evidence>
<keyword evidence="5" id="KW-0808">Transferase</keyword>
<dbReference type="InterPro" id="IPR000742">
    <property type="entry name" value="EGF"/>
</dbReference>
<keyword evidence="14" id="KW-0675">Receptor</keyword>
<feature type="domain" description="Protein kinase" evidence="20">
    <location>
        <begin position="419"/>
        <end position="741"/>
    </location>
</feature>
<keyword evidence="3" id="KW-0723">Serine/threonine-protein kinase</keyword>
<dbReference type="InterPro" id="IPR011009">
    <property type="entry name" value="Kinase-like_dom_sf"/>
</dbReference>
<dbReference type="Gene3D" id="3.50.4.10">
    <property type="entry name" value="Hepatocyte Growth Factor"/>
    <property type="match status" value="3"/>
</dbReference>
<dbReference type="Gene3D" id="3.30.200.20">
    <property type="entry name" value="Phosphorylase Kinase, domain 1"/>
    <property type="match status" value="4"/>
</dbReference>
<feature type="domain" description="Apple" evidence="22">
    <location>
        <begin position="262"/>
        <end position="343"/>
    </location>
</feature>
<dbReference type="PANTHER" id="PTHR32444:SF183">
    <property type="entry name" value="APPLE DOMAIN-CONTAINING PROTEIN"/>
    <property type="match status" value="1"/>
</dbReference>
<dbReference type="InterPro" id="IPR001480">
    <property type="entry name" value="Bulb-type_lectin_dom"/>
</dbReference>
<dbReference type="InterPro" id="IPR001245">
    <property type="entry name" value="Ser-Thr/Tyr_kinase_cat_dom"/>
</dbReference>
<evidence type="ECO:0000256" key="2">
    <source>
        <dbReference type="ARBA" id="ARBA00012513"/>
    </source>
</evidence>
<evidence type="ECO:0000256" key="1">
    <source>
        <dbReference type="ARBA" id="ARBA00004167"/>
    </source>
</evidence>
<keyword evidence="11 19" id="KW-1133">Transmembrane helix</keyword>
<feature type="transmembrane region" description="Helical" evidence="19">
    <location>
        <begin position="1395"/>
        <end position="1417"/>
    </location>
</feature>
<dbReference type="Pfam" id="PF08276">
    <property type="entry name" value="PAN_2"/>
    <property type="match status" value="3"/>
</dbReference>
<evidence type="ECO:0000256" key="17">
    <source>
        <dbReference type="ARBA" id="ARBA00048679"/>
    </source>
</evidence>
<dbReference type="CDD" id="cd00028">
    <property type="entry name" value="B_lectin"/>
    <property type="match status" value="1"/>
</dbReference>